<dbReference type="Proteomes" id="UP001318682">
    <property type="component" value="Plasmid pROLI127"/>
</dbReference>
<feature type="transmembrane region" description="Helical" evidence="1">
    <location>
        <begin position="12"/>
        <end position="30"/>
    </location>
</feature>
<feature type="domain" description="Acyltransferase 3" evidence="2">
    <location>
        <begin position="6"/>
        <end position="159"/>
    </location>
</feature>
<geneLocation type="plasmid" evidence="3 4">
    <name>pROLI127</name>
</geneLocation>
<keyword evidence="1" id="KW-0812">Transmembrane</keyword>
<keyword evidence="3" id="KW-0614">Plasmid</keyword>
<keyword evidence="1" id="KW-0472">Membrane</keyword>
<organism evidence="3 4">
    <name type="scientific">Roseobacter fucihabitans</name>
    <dbReference type="NCBI Taxonomy" id="1537242"/>
    <lineage>
        <taxon>Bacteria</taxon>
        <taxon>Pseudomonadati</taxon>
        <taxon>Pseudomonadota</taxon>
        <taxon>Alphaproteobacteria</taxon>
        <taxon>Rhodobacterales</taxon>
        <taxon>Roseobacteraceae</taxon>
        <taxon>Roseobacter</taxon>
    </lineage>
</organism>
<feature type="transmembrane region" description="Helical" evidence="1">
    <location>
        <begin position="181"/>
        <end position="199"/>
    </location>
</feature>
<dbReference type="PANTHER" id="PTHR23028:SF131">
    <property type="entry name" value="BLR2367 PROTEIN"/>
    <property type="match status" value="1"/>
</dbReference>
<proteinExistence type="predicted"/>
<feature type="transmembrane region" description="Helical" evidence="1">
    <location>
        <begin position="211"/>
        <end position="229"/>
    </location>
</feature>
<protein>
    <recommendedName>
        <fullName evidence="2">Acyltransferase 3 domain-containing protein</fullName>
    </recommendedName>
</protein>
<evidence type="ECO:0000256" key="1">
    <source>
        <dbReference type="SAM" id="Phobius"/>
    </source>
</evidence>
<dbReference type="EMBL" id="CP143424">
    <property type="protein sequence ID" value="WVX51451.1"/>
    <property type="molecule type" value="Genomic_DNA"/>
</dbReference>
<feature type="transmembrane region" description="Helical" evidence="1">
    <location>
        <begin position="144"/>
        <end position="169"/>
    </location>
</feature>
<reference evidence="3 4" key="1">
    <citation type="submission" date="2015-07" db="EMBL/GenBank/DDBJ databases">
        <authorList>
            <person name="Voget S."/>
            <person name="Dogs M."/>
            <person name="Brinkhoff T.H."/>
            <person name="Daniel R."/>
        </authorList>
    </citation>
    <scope>NUCLEOTIDE SEQUENCE [LARGE SCALE GENOMIC DNA]</scope>
    <source>
        <strain evidence="3 4">B14</strain>
        <plasmid evidence="3 4">pROLI127</plasmid>
    </source>
</reference>
<evidence type="ECO:0000259" key="2">
    <source>
        <dbReference type="Pfam" id="PF01757"/>
    </source>
</evidence>
<feature type="transmembrane region" description="Helical" evidence="1">
    <location>
        <begin position="118"/>
        <end position="137"/>
    </location>
</feature>
<feature type="transmembrane region" description="Helical" evidence="1">
    <location>
        <begin position="241"/>
        <end position="261"/>
    </location>
</feature>
<sequence length="290" mass="32218">MQTLDGLQVLRFVAAFLVVIYHVQLGSAGVENFQGIFDFVQRGAAGVDIFFVISGFIIMLTMIRKPGFDVKNFGLNRFFCIYPTCWVFLTLAIILGYASYRLTGHSATYDMLSPSSLLVSYLLIPVQTQIFPVAWTLTLEISFYLIFCLFYWLMGLRGVIAYGTAVGGFFDGIGVGREFKWGLPAALLIYGAVGIPWKAPRFAILAGDSSYILYLMHPLLIATVNVLSARLLGINASTHNGLIILILVLSVLISMAMTTWIERPYIAWYKRRLAQFSGSAKRAMSRAGSR</sequence>
<feature type="transmembrane region" description="Helical" evidence="1">
    <location>
        <begin position="42"/>
        <end position="63"/>
    </location>
</feature>
<dbReference type="Pfam" id="PF01757">
    <property type="entry name" value="Acyl_transf_3"/>
    <property type="match status" value="1"/>
</dbReference>
<feature type="transmembrane region" description="Helical" evidence="1">
    <location>
        <begin position="75"/>
        <end position="98"/>
    </location>
</feature>
<evidence type="ECO:0000313" key="3">
    <source>
        <dbReference type="EMBL" id="WVX51451.1"/>
    </source>
</evidence>
<evidence type="ECO:0000313" key="4">
    <source>
        <dbReference type="Proteomes" id="UP001318682"/>
    </source>
</evidence>
<keyword evidence="4" id="KW-1185">Reference proteome</keyword>
<keyword evidence="1" id="KW-1133">Transmembrane helix</keyword>
<reference evidence="3 4" key="2">
    <citation type="submission" date="2024-01" db="EMBL/GenBank/DDBJ databases">
        <title>Roseobacter fucihabitans sp. nov., isolated from the brown alga Fucus spiralis.</title>
        <authorList>
            <person name="Hahnke S."/>
            <person name="Berger M."/>
            <person name="Schlingloff A."/>
            <person name="Athale I."/>
            <person name="Neumann-Schaal M."/>
            <person name="Adenaya A."/>
            <person name="Poehlein A."/>
            <person name="Daniel R."/>
            <person name="Pertersen J."/>
            <person name="Brinkhoff T."/>
        </authorList>
    </citation>
    <scope>NUCLEOTIDE SEQUENCE [LARGE SCALE GENOMIC DNA]</scope>
    <source>
        <strain evidence="3 4">B14</strain>
        <plasmid evidence="3 4">pROLI127</plasmid>
    </source>
</reference>
<accession>A0ABZ2BZC6</accession>
<dbReference type="PANTHER" id="PTHR23028">
    <property type="entry name" value="ACETYLTRANSFERASE"/>
    <property type="match status" value="1"/>
</dbReference>
<dbReference type="RefSeq" id="WP_187431975.1">
    <property type="nucleotide sequence ID" value="NZ_CP143424.1"/>
</dbReference>
<dbReference type="InterPro" id="IPR002656">
    <property type="entry name" value="Acyl_transf_3_dom"/>
</dbReference>
<gene>
    <name evidence="3" type="ORF">ROLI_045530</name>
</gene>
<dbReference type="InterPro" id="IPR050879">
    <property type="entry name" value="Acyltransferase_3"/>
</dbReference>
<name>A0ABZ2BZC6_9RHOB</name>